<dbReference type="Proteomes" id="UP001151760">
    <property type="component" value="Unassembled WGS sequence"/>
</dbReference>
<comment type="caution">
    <text evidence="1">The sequence shown here is derived from an EMBL/GenBank/DDBJ whole genome shotgun (WGS) entry which is preliminary data.</text>
</comment>
<evidence type="ECO:0000313" key="1">
    <source>
        <dbReference type="EMBL" id="GJT91400.1"/>
    </source>
</evidence>
<sequence length="96" mass="11023">MPATRSLHSVSNTSLRIWCRSVISSVSSPNDPKSRVFPPNAIQRQLLASVKYRRTIIEELEHLPGNLVANKMREHLKRIQKAVLVEVIELKKELRL</sequence>
<gene>
    <name evidence="1" type="ORF">Tco_1080245</name>
</gene>
<reference evidence="1" key="2">
    <citation type="submission" date="2022-01" db="EMBL/GenBank/DDBJ databases">
        <authorList>
            <person name="Yamashiro T."/>
            <person name="Shiraishi A."/>
            <person name="Satake H."/>
            <person name="Nakayama K."/>
        </authorList>
    </citation>
    <scope>NUCLEOTIDE SEQUENCE</scope>
</reference>
<protein>
    <submittedName>
        <fullName evidence="1">Uncharacterized protein</fullName>
    </submittedName>
</protein>
<organism evidence="1 2">
    <name type="scientific">Tanacetum coccineum</name>
    <dbReference type="NCBI Taxonomy" id="301880"/>
    <lineage>
        <taxon>Eukaryota</taxon>
        <taxon>Viridiplantae</taxon>
        <taxon>Streptophyta</taxon>
        <taxon>Embryophyta</taxon>
        <taxon>Tracheophyta</taxon>
        <taxon>Spermatophyta</taxon>
        <taxon>Magnoliopsida</taxon>
        <taxon>eudicotyledons</taxon>
        <taxon>Gunneridae</taxon>
        <taxon>Pentapetalae</taxon>
        <taxon>asterids</taxon>
        <taxon>campanulids</taxon>
        <taxon>Asterales</taxon>
        <taxon>Asteraceae</taxon>
        <taxon>Asteroideae</taxon>
        <taxon>Anthemideae</taxon>
        <taxon>Anthemidinae</taxon>
        <taxon>Tanacetum</taxon>
    </lineage>
</organism>
<dbReference type="EMBL" id="BQNB010020015">
    <property type="protein sequence ID" value="GJT91400.1"/>
    <property type="molecule type" value="Genomic_DNA"/>
</dbReference>
<proteinExistence type="predicted"/>
<name>A0ABQ5HUQ1_9ASTR</name>
<evidence type="ECO:0000313" key="2">
    <source>
        <dbReference type="Proteomes" id="UP001151760"/>
    </source>
</evidence>
<reference evidence="1" key="1">
    <citation type="journal article" date="2022" name="Int. J. Mol. Sci.">
        <title>Draft Genome of Tanacetum Coccineum: Genomic Comparison of Closely Related Tanacetum-Family Plants.</title>
        <authorList>
            <person name="Yamashiro T."/>
            <person name="Shiraishi A."/>
            <person name="Nakayama K."/>
            <person name="Satake H."/>
        </authorList>
    </citation>
    <scope>NUCLEOTIDE SEQUENCE</scope>
</reference>
<keyword evidence="2" id="KW-1185">Reference proteome</keyword>
<accession>A0ABQ5HUQ1</accession>